<dbReference type="Pfam" id="PF22037">
    <property type="entry name" value="PSD13_N"/>
    <property type="match status" value="1"/>
</dbReference>
<dbReference type="GO" id="GO:0005634">
    <property type="term" value="C:nucleus"/>
    <property type="evidence" value="ECO:0007669"/>
    <property type="project" value="TreeGrafter"/>
</dbReference>
<dbReference type="GO" id="GO:0005198">
    <property type="term" value="F:structural molecule activity"/>
    <property type="evidence" value="ECO:0007669"/>
    <property type="project" value="TreeGrafter"/>
</dbReference>
<dbReference type="OrthoDB" id="1093at2759"/>
<dbReference type="Pfam" id="PF01399">
    <property type="entry name" value="PCI"/>
    <property type="match status" value="1"/>
</dbReference>
<dbReference type="SUPFAM" id="SSF46785">
    <property type="entry name" value="Winged helix' DNA-binding domain"/>
    <property type="match status" value="1"/>
</dbReference>
<evidence type="ECO:0000259" key="3">
    <source>
        <dbReference type="PROSITE" id="PS50250"/>
    </source>
</evidence>
<keyword evidence="5" id="KW-1185">Reference proteome</keyword>
<dbReference type="STRING" id="61424.A0A2T9XZ44"/>
<keyword evidence="2" id="KW-0647">Proteasome</keyword>
<dbReference type="SMART" id="SM00088">
    <property type="entry name" value="PINT"/>
    <property type="match status" value="1"/>
</dbReference>
<accession>A0A2T9XZ44</accession>
<protein>
    <recommendedName>
        <fullName evidence="3">PCI domain-containing protein</fullName>
    </recommendedName>
</protein>
<dbReference type="InterPro" id="IPR054179">
    <property type="entry name" value="PSD13_N"/>
</dbReference>
<comment type="caution">
    <text evidence="4">The sequence shown here is derived from an EMBL/GenBank/DDBJ whole genome shotgun (WGS) entry which is preliminary data.</text>
</comment>
<dbReference type="PROSITE" id="PS50250">
    <property type="entry name" value="PCI"/>
    <property type="match status" value="1"/>
</dbReference>
<dbReference type="GO" id="GO:0008541">
    <property type="term" value="C:proteasome regulatory particle, lid subcomplex"/>
    <property type="evidence" value="ECO:0007669"/>
    <property type="project" value="TreeGrafter"/>
</dbReference>
<dbReference type="InterPro" id="IPR035298">
    <property type="entry name" value="PSMD13"/>
</dbReference>
<dbReference type="InterPro" id="IPR036390">
    <property type="entry name" value="WH_DNA-bd_sf"/>
</dbReference>
<dbReference type="PANTHER" id="PTHR10539">
    <property type="entry name" value="26S PROTEASOME NON-ATPASE REGULATORY SUBUNIT 13"/>
    <property type="match status" value="1"/>
</dbReference>
<dbReference type="GO" id="GO:0005829">
    <property type="term" value="C:cytosol"/>
    <property type="evidence" value="ECO:0007669"/>
    <property type="project" value="TreeGrafter"/>
</dbReference>
<evidence type="ECO:0000313" key="5">
    <source>
        <dbReference type="Proteomes" id="UP000245699"/>
    </source>
</evidence>
<dbReference type="Proteomes" id="UP000245699">
    <property type="component" value="Unassembled WGS sequence"/>
</dbReference>
<sequence>MEVDNQVHEYLKGLQEQVPSELASICSELESLYERRLWHQLTEKVQEFFQDPRTAPFRISMYKNFISDWEKQMNKIMLVTFALYAAKQFKEITEADAFMEEIAEKVNSPQSQEAHTLAKLEQAHFKLLMNSIDAAQQTLKDADATLSSLNRIETVVYASYYRVSADYYKVKADFGQYYKNALLLLSCIKLEDLSLEEKLERTHDLATAALLSDTIYNFGDLLSHPIIECLRDSQQSWMYELLVAFNSGDISKLNSLTPNLQSNPLLLQNLPFLQQKIRLMALVETVFKRQGASENNEKSLSFETIALDTKLPVGEIEHLIMSALSLGLVDGKIDQVSRCVNFQWVQPRYLDKNQIINMGSRLKALSSRVSAMAGSMDVMISSNIN</sequence>
<dbReference type="GO" id="GO:0006511">
    <property type="term" value="P:ubiquitin-dependent protein catabolic process"/>
    <property type="evidence" value="ECO:0007669"/>
    <property type="project" value="TreeGrafter"/>
</dbReference>
<proteinExistence type="inferred from homology"/>
<feature type="domain" description="PCI" evidence="3">
    <location>
        <begin position="176"/>
        <end position="347"/>
    </location>
</feature>
<dbReference type="AlphaFoldDB" id="A0A2T9XZ44"/>
<dbReference type="InterPro" id="IPR000717">
    <property type="entry name" value="PCI_dom"/>
</dbReference>
<evidence type="ECO:0000256" key="2">
    <source>
        <dbReference type="ARBA" id="ARBA00022942"/>
    </source>
</evidence>
<gene>
    <name evidence="4" type="ORF">BB559_007083</name>
</gene>
<name>A0A2T9XZ44_9FUNG</name>
<evidence type="ECO:0000313" key="4">
    <source>
        <dbReference type="EMBL" id="PVU85347.1"/>
    </source>
</evidence>
<dbReference type="PANTHER" id="PTHR10539:SF0">
    <property type="entry name" value="26S PROTEASOME NON-ATPASE REGULATORY SUBUNIT 13"/>
    <property type="match status" value="1"/>
</dbReference>
<comment type="similarity">
    <text evidence="1">Belongs to the proteasome subunit S11 family.</text>
</comment>
<reference evidence="4 5" key="1">
    <citation type="journal article" date="2018" name="MBio">
        <title>Comparative Genomics Reveals the Core Gene Toolbox for the Fungus-Insect Symbiosis.</title>
        <authorList>
            <person name="Wang Y."/>
            <person name="Stata M."/>
            <person name="Wang W."/>
            <person name="Stajich J.E."/>
            <person name="White M.M."/>
            <person name="Moncalvo J.M."/>
        </authorList>
    </citation>
    <scope>NUCLEOTIDE SEQUENCE [LARGE SCALE GENOMIC DNA]</scope>
    <source>
        <strain evidence="4 5">AUS-77-4</strain>
    </source>
</reference>
<evidence type="ECO:0000256" key="1">
    <source>
        <dbReference type="ARBA" id="ARBA00006207"/>
    </source>
</evidence>
<dbReference type="EMBL" id="MBFT01001096">
    <property type="protein sequence ID" value="PVU85347.1"/>
    <property type="molecule type" value="Genomic_DNA"/>
</dbReference>
<organism evidence="4 5">
    <name type="scientific">Furculomyces boomerangus</name>
    <dbReference type="NCBI Taxonomy" id="61424"/>
    <lineage>
        <taxon>Eukaryota</taxon>
        <taxon>Fungi</taxon>
        <taxon>Fungi incertae sedis</taxon>
        <taxon>Zoopagomycota</taxon>
        <taxon>Kickxellomycotina</taxon>
        <taxon>Harpellomycetes</taxon>
        <taxon>Harpellales</taxon>
        <taxon>Harpellaceae</taxon>
        <taxon>Furculomyces</taxon>
    </lineage>
</organism>